<feature type="domain" description="PKD" evidence="11">
    <location>
        <begin position="1410"/>
        <end position="1501"/>
    </location>
</feature>
<feature type="domain" description="PKD" evidence="11">
    <location>
        <begin position="2126"/>
        <end position="2188"/>
    </location>
</feature>
<organism evidence="14 15">
    <name type="scientific">Xenopus laevis</name>
    <name type="common">African clawed frog</name>
    <dbReference type="NCBI Taxonomy" id="8355"/>
    <lineage>
        <taxon>Eukaryota</taxon>
        <taxon>Metazoa</taxon>
        <taxon>Chordata</taxon>
        <taxon>Craniata</taxon>
        <taxon>Vertebrata</taxon>
        <taxon>Euteleostomi</taxon>
        <taxon>Amphibia</taxon>
        <taxon>Batrachia</taxon>
        <taxon>Anura</taxon>
        <taxon>Pipoidea</taxon>
        <taxon>Pipidae</taxon>
        <taxon>Xenopodinae</taxon>
        <taxon>Xenopus</taxon>
        <taxon>Xenopus</taxon>
    </lineage>
</organism>
<feature type="domain" description="REJ" evidence="13">
    <location>
        <begin position="2191"/>
        <end position="2846"/>
    </location>
</feature>
<feature type="compositionally biased region" description="Polar residues" evidence="8">
    <location>
        <begin position="3517"/>
        <end position="3526"/>
    </location>
</feature>
<protein>
    <submittedName>
        <fullName evidence="15">Polycystin-1</fullName>
    </submittedName>
</protein>
<feature type="region of interest" description="Disordered" evidence="8">
    <location>
        <begin position="3492"/>
        <end position="3528"/>
    </location>
</feature>
<feature type="compositionally biased region" description="Basic and acidic residues" evidence="8">
    <location>
        <begin position="4356"/>
        <end position="4372"/>
    </location>
</feature>
<dbReference type="InterPro" id="IPR001024">
    <property type="entry name" value="PLAT/LH2_dom"/>
</dbReference>
<dbReference type="Gene3D" id="2.60.40.10">
    <property type="entry name" value="Immunoglobulins"/>
    <property type="match status" value="7"/>
</dbReference>
<dbReference type="GO" id="GO:0006816">
    <property type="term" value="P:calcium ion transport"/>
    <property type="evidence" value="ECO:0000318"/>
    <property type="project" value="GO_Central"/>
</dbReference>
<feature type="transmembrane region" description="Helical" evidence="9">
    <location>
        <begin position="3969"/>
        <end position="3987"/>
    </location>
</feature>
<dbReference type="PRINTS" id="PR00500">
    <property type="entry name" value="POLYCYSTIN1"/>
</dbReference>
<dbReference type="Gene3D" id="2.60.60.20">
    <property type="entry name" value="PLAT/LH2 domain"/>
    <property type="match status" value="1"/>
</dbReference>
<feature type="compositionally biased region" description="Basic and acidic residues" evidence="8">
    <location>
        <begin position="3498"/>
        <end position="3513"/>
    </location>
</feature>
<evidence type="ECO:0000256" key="3">
    <source>
        <dbReference type="ARBA" id="ARBA00022692"/>
    </source>
</evidence>
<comment type="caution">
    <text evidence="7">Lacks conserved residue(s) required for the propagation of feature annotation.</text>
</comment>
<evidence type="ECO:0000259" key="12">
    <source>
        <dbReference type="PROSITE" id="PS50095"/>
    </source>
</evidence>
<keyword evidence="3 9" id="KW-0812">Transmembrane</keyword>
<dbReference type="PANTHER" id="PTHR46730:SF2">
    <property type="entry name" value="POLYCYSTIN-1 ISOFORM X1"/>
    <property type="match status" value="1"/>
</dbReference>
<evidence type="ECO:0000256" key="5">
    <source>
        <dbReference type="ARBA" id="ARBA00022989"/>
    </source>
</evidence>
<dbReference type="InterPro" id="IPR016186">
    <property type="entry name" value="C-type_lectin-like/link_sf"/>
</dbReference>
<feature type="transmembrane region" description="Helical" evidence="9">
    <location>
        <begin position="3073"/>
        <end position="3094"/>
    </location>
</feature>
<evidence type="ECO:0000313" key="15">
    <source>
        <dbReference type="RefSeq" id="XP_041433010.1"/>
    </source>
</evidence>
<dbReference type="CDD" id="cd00037">
    <property type="entry name" value="CLECT"/>
    <property type="match status" value="1"/>
</dbReference>
<keyword evidence="10" id="KW-0732">Signal</keyword>
<dbReference type="GO" id="GO:0005886">
    <property type="term" value="C:plasma membrane"/>
    <property type="evidence" value="ECO:0000318"/>
    <property type="project" value="GO_Central"/>
</dbReference>
<feature type="domain" description="PKD" evidence="11">
    <location>
        <begin position="1526"/>
        <end position="1585"/>
    </location>
</feature>
<feature type="domain" description="PKD" evidence="11">
    <location>
        <begin position="1266"/>
        <end position="1320"/>
    </location>
</feature>
<evidence type="ECO:0000256" key="6">
    <source>
        <dbReference type="ARBA" id="ARBA00023136"/>
    </source>
</evidence>
<dbReference type="SUPFAM" id="SSF56436">
    <property type="entry name" value="C-type lectin-like"/>
    <property type="match status" value="1"/>
</dbReference>
<dbReference type="InterPro" id="IPR014010">
    <property type="entry name" value="REJ_dom"/>
</dbReference>
<dbReference type="InterPro" id="IPR016187">
    <property type="entry name" value="CTDL_fold"/>
</dbReference>
<feature type="domain" description="PKD" evidence="11">
    <location>
        <begin position="1583"/>
        <end position="1669"/>
    </location>
</feature>
<dbReference type="Pfam" id="PF01477">
    <property type="entry name" value="PLAT"/>
    <property type="match status" value="1"/>
</dbReference>
<dbReference type="CTD" id="108701808"/>
<keyword evidence="14" id="KW-1185">Reference proteome</keyword>
<dbReference type="Gene3D" id="3.10.100.10">
    <property type="entry name" value="Mannose-Binding Protein A, subunit A"/>
    <property type="match status" value="1"/>
</dbReference>
<feature type="transmembrane region" description="Helical" evidence="9">
    <location>
        <begin position="3622"/>
        <end position="3640"/>
    </location>
</feature>
<evidence type="ECO:0000256" key="7">
    <source>
        <dbReference type="PROSITE-ProRule" id="PRU00152"/>
    </source>
</evidence>
<dbReference type="InterPro" id="IPR013783">
    <property type="entry name" value="Ig-like_fold"/>
</dbReference>
<dbReference type="FunFam" id="2.60.60.20:FF:000012">
    <property type="entry name" value="polycystin-1 isoform X2"/>
    <property type="match status" value="1"/>
</dbReference>
<dbReference type="InterPro" id="IPR036392">
    <property type="entry name" value="PLAT/LH2_dom_sf"/>
</dbReference>
<dbReference type="Pfam" id="PF00801">
    <property type="entry name" value="PKD"/>
    <property type="match status" value="10"/>
</dbReference>
<dbReference type="KEGG" id="xla:108701808"/>
<evidence type="ECO:0000313" key="14">
    <source>
        <dbReference type="Proteomes" id="UP000186698"/>
    </source>
</evidence>
<feature type="compositionally biased region" description="Low complexity" evidence="8">
    <location>
        <begin position="4275"/>
        <end position="4288"/>
    </location>
</feature>
<dbReference type="InterPro" id="IPR000203">
    <property type="entry name" value="GPS"/>
</dbReference>
<feature type="transmembrane region" description="Helical" evidence="9">
    <location>
        <begin position="4054"/>
        <end position="4075"/>
    </location>
</feature>
<dbReference type="PROSITE" id="PS50095">
    <property type="entry name" value="PLAT"/>
    <property type="match status" value="1"/>
</dbReference>
<feature type="domain" description="PKD" evidence="11">
    <location>
        <begin position="1189"/>
        <end position="1236"/>
    </location>
</feature>
<dbReference type="InterPro" id="IPR000601">
    <property type="entry name" value="PKD_dom"/>
</dbReference>
<keyword evidence="5 9" id="KW-1133">Transmembrane helix</keyword>
<dbReference type="PROSITE" id="PS51111">
    <property type="entry name" value="REJ"/>
    <property type="match status" value="1"/>
</dbReference>
<dbReference type="SMART" id="SM00308">
    <property type="entry name" value="LH2"/>
    <property type="match status" value="1"/>
</dbReference>
<dbReference type="PROSITE" id="PS50093">
    <property type="entry name" value="PKD"/>
    <property type="match status" value="11"/>
</dbReference>
<dbReference type="InterPro" id="IPR035986">
    <property type="entry name" value="PKD_dom_sf"/>
</dbReference>
<feature type="domain" description="PKD" evidence="11">
    <location>
        <begin position="1870"/>
        <end position="1937"/>
    </location>
</feature>
<feature type="transmembrane region" description="Helical" evidence="9">
    <location>
        <begin position="3319"/>
        <end position="3341"/>
    </location>
</feature>
<dbReference type="GeneID" id="108701808"/>
<dbReference type="OrthoDB" id="6022660at2759"/>
<evidence type="ECO:0000256" key="9">
    <source>
        <dbReference type="SAM" id="Phobius"/>
    </source>
</evidence>
<dbReference type="GO" id="GO:0005261">
    <property type="term" value="F:monoatomic cation channel activity"/>
    <property type="evidence" value="ECO:0007669"/>
    <property type="project" value="TreeGrafter"/>
</dbReference>
<dbReference type="InterPro" id="IPR000434">
    <property type="entry name" value="PC1"/>
</dbReference>
<keyword evidence="6 9" id="KW-0472">Membrane</keyword>
<evidence type="ECO:0000256" key="4">
    <source>
        <dbReference type="ARBA" id="ARBA00022737"/>
    </source>
</evidence>
<sequence length="4389" mass="483209">MSVSWAGGLSDDAVLRSWVVLILIAASASGTTLPADNTPGQVFNSAGSQVKSRGAVQKLLRRSTNSQSLDGLDLLIDSIAPGEQQEGTDTVMPIWFSRCPPLCRCTPTLVNCSGAGLWKIPAARDCPPDTAIMDLSGNQLTLLRIRDVIGHRSLRKLILRENQIQIIEESNVVSLPPLHSLDLSGNGLPCSCSLRGLISLLSRGGDLKTDRETELCVQGFGAAVLPCAEHYISCVPGSPNTVLPYSFVTPVPLSASSCLALCFRHGHSYYGQDDARHCLCGSISTEPADSCDVCPASGQKHQCNKAVISDPNSVEVAVSLLGPLHCSVFQLAEFSAYASIPITRFVWHFVPGEQPVVTASSSTYHKYSLPGQYKVQVLAEGQEPGAESLVMVTVPVQAAELQCPPVAQSGHDVEVWLNVHQGTDIQVVYGVYKPDGSLQTDDSDCPRGGRVFQRNLNCYWLNQVKESFVDSRAHCRSIPGGDIAYIATSEELNFLQESFLNHDPAWVNISQSKDLSLVNPALFWECSQLPLVPGAIVKSSSCNEKAHSLCARKAGVSVPDVPMYLVGVPALTDAETQNVSLADSSGELQGDFEIMLFPGLWFSHSGSPVALEFGVQPLKNSVEARVQILRPFCSPEQHLVPPGCDLLRNPFAICHNEPLCNTKAGCPTGQQWCPLIESCLSITKPCSTYALQSYLHPPRYLGTPPAYSPVADIPLLLEPSSQSRNMQVLLSSLSLCVQPDDILSIQHNGDQGSFLRCTPHGHSAWSQSYLSMKHLGWWEESLEVDSPSWMDDMVCDFYVTFASEVQSLVVSPLLESFPEPGTYTVSATLHNAVSETEVTCEVLVLKPVTGLQIIYPTVSSDLLHVPTQDRILIAISALSSAPASVLWECLVLREEADLVPTCPQSMTTLLPACLSPSGDTRFGWTWLRFEEPVTMMLTIAVTNDVSAQNLSVQIQSHDPIRGLHIQPDGPQHIQVNQAQIFTANVSQGSSVIFTWIVDNMEGFVYKGQSYSVKFITAGSFRMKVQAENPISSQVIDVLLTVYGALPLQKAKLVAPSSVVLVSEVQEIGFELQVDVSSDVTISWDFGDGRPKLIRRFSSPYNPQFPRDSKRQFVTLPTKEAHHYTQEGHYEVTVVAYNNVSQVTRSLKLVVVPALTLLTLQVTPQSPQPQSVAQFSTVCLPSSLEVKLFWDYGDGSDVLQSDSPQSEHVYLASGFYNVTVTASNGRSHVSVSRTLMVGEMIEGLEVMSSGLSELGTQTVVTGFLRKGTDVKWSFDMGDGKSYTDQSEPSVRHTYNAKGTFTVLVVAKNTMNSVNLSINIQVYQVTITNITFPPIVSSLKSTQFIVHVSVSAVNLRFHWDFGDGSPPLLISGKAEVWHSYPQAGTYILQITVSGTATNYTQFREISVEDQIRSVTLIPSLSAANLSQEILFSVAVLPSPNSQHIYRYQWNLGLGSAPMNSSSSEISWTYRSEGRYTVMVTVWNAVSKEHAQCHVFVQRPISSVSIQHNVAEAVLVGTEQIFTAKVNDGATAEFIWDFSDSSHSSYGSTVTHTFTKSGDKTITVYAKNNVSESKASVVLSVLAPVAALSLSADHRIAETDQPILFWASTSSGDFVQFQWSLCEHCPYIEGSSQFQHIFSKPGGYMVNVVARNVVSSARANITLEVQEAIKSVSVQQENPESEGYAALAEPLTLTAHVVKGSNLTFQWVTWPEQWGGQGRSLTFTPVKVGEICAEVWVKNALGVGSAKIKLQVIARVSGVQVQTNKDPVALGSPIELSVTFQSGTDLQYKWDPGEGPGELINHSPIFNYTYLIPGSKMINVVVSNALSSSNTSALLRVQEPISSVSISLAESLDYDAKTYELDAVKSETAIFLFGSVQNGSDLAWKWAITGHKQVIWYNVQNVLHTFKEPGQYQLHLCVWNTVSSVNTSSLLIVQEAVSGLSVTTDQYGYCTGQTVTFFLSIKQGTNASFTLAVPSLHLFLKLDEIHGHLVFPFPGNYTVQATAWNQVSKAEVSLDISVLERVEAVQIQDLPSAWSVNKTIHLSISIKSDPFLNILWTFQQNGDPEYSLSSYNATYTPLRKGNLHIHLNVSNPFCSSFLSSLVTIQEPVTSIILRSNTEQVLLNHCVKYFVEPKDGSDLKFHWSFGDSQKNVTGTERSVEHCYSRQGVYLATVFAYNLVSSVQAQTQISVTILKCKQPKAQLLGAPSKVPRSLGAQFEVSVDLRGCTEYKLIYLWEFYKGSDCSSNKLIIPRLDISSPRLTIHGHTLDIGVYCLLLTVKLHGTSLSHQVRHPFTVTSSPLVAVIHGGTKRIWPVEQILVLDGTDSHDPDLADGAEDTGLEYVWSSEPMQAIKKPACVIPSLPSISQISISLPALCANSTYIFMMTVKKLERKPATAKQMVSFHSGSVLVVSPRCISCGIISAFTINSKVPVVLSGECDTCDSETQYIWSAVDSNGQSLILDNQTTSTGPRKRELVVRKGVLKDGLNYTFTLKVIHVAKQRWGEGSITIMQNNPPTGGQCTLLPKSTILWLETPLQYNCTGWMDPNKEGQLLFSLSVQICSSFNCRRLYLYRGPRSWNSVQAPAGSQKGEIQVYVEIEDMQGTQTLAINRTLSVSIPHTIHGTTQLLSAQSGEVLQQLQRGDDIHHVLPHALEVVTALNLDIDITEEEKPNRTDIRDNITSTLTSLRVSDLWEVAAVSAALTQCVAAPHEITPGTWLQTLEAADNMINVLDTESGAGRRAEIETSENVLTLLGGVMAASPSDNTSFYAFNLTRELMMSAMRSRVISEEPLALKAPGVQLHGSLVLPGDLQYSKPPALFQMGNMLEVPEALKDHHELLQLVTEMDNNPFSSGILPNAPVTTKLVALEFSSPEGDTIAVTDLPNDSAIQLRLPVKKNVSLRPTVVHLLPRDSANLTMTTSLEHASSGLHMYINTSLSEGFLWDLEDSPGLLLAWGPILPTNQCDAHETHVFRFSKHAGSTQEFSLLLPLCPLSLLEFYVNITSLLSISSVNVSVSLFSSLCQYFHVPSKSWRTEGMTPSNASQPNQAVCNTRHLTLFGASLFVPPHQLVLLPPAPRSGQWTLVLLVCSLLLSMYLVLALISHKLDHLDVSRVGTIPLCGQRGQYRYWVLVKTGWKRGAGTTAHVGISLYGLSKSGARYLESGGAFGCGSIDYFQVETECNMGEIWKIRVWHDNTGLDPSWFLHYVAVWDKQTDFLYFFLVNDWLSVENECNGGRVEKEVLAACPQEIRGFYRVFLAQLLLGFTDWHLWLSVWWRPARSRFTRVQRVTCCALTLHLYVAACALWYGAVGFKGESSPLGSQSLVTWESIFVGVVVSLIVLPLQLLFTFFFRETRSTVTVEDTPLTSPAMEQDSKYGDTSSILSIPGGHESLVDISSLSRESVSSSKLNFDIGDHIFWHEEGCAPLWFSSCDTICDSPYETPWLQDTDAGLSFTRSLRRKKGKICLGFESACSSGDDPLSLSGGSSSCRRLTLSEENLLQSITAGTRPSEESDSGRFSPRTDLRSASPESFSSGWSENGRCTEDWMEAKRWSFSSSFDSEAYSQDSELEQCCDGASLSPSPFTTRIGVRWIPPRWLFPSCMRWVIYPVLFMLLASCIMLTVLYSSSLSDQGILMWLISTTCALLTSTIFLEPLKVLSLSLYSALWAPPVLSEGDGLVEEPLVKKISDRPCTVRAPGGFSLLQAKEEARRVRVLRSLLRSCAGHMVFFLLVLMVNYQNSFHDANIRLLHTALKQSVKRPTNSHLNVDNIQSVSSLWHWLDTGLLAHLYSDPRVSLLGAPRLCQHPALPNPLPDWLPLAVFQSSSLDRNSSVGSLPIYWGDMEPCTHHYFENTAKDNSGCAQIHCQELGSDKEEMQLTVQRLKAANWIKESSLSVEMTQYHRDVQLHISTRLQVSFSLHGRAVSSLSILPFHLQDVRDSLSLPFILAISMLFASLCFLFLELQALTKGRTESAGYSPNWTRIILGLVSGAVGTVHMLKMSLSKQLLQQYRAQPRAFTSFYTVAILARTEVALAATLLLLGMLKLTRQLRFVRRWAIFGKTFQNVKWELLGSSLVTATIILALTHSIYVVSCVICPSLHIPTNTLLRSVLGKGSVLRPVLQNSPALGFCAGMAICLLAACKGILCAAVLSGHRKLRADSYRPVLEPQDYEMIDFLVKRFKLWLGLIKTKEYRHTVRFEGLKSACSRSSKNARLSCPQSATRLSTRSASVSPEVPSTSPRPVLSPGLAVERLPVVVNDLLDRLDKVTTVLEEVCALEQRLQEWHRTVGSSKPSNTKKTSISTSKHHQLPRTYSTFSESALTRMKSKVLTYNGSRLFLRPAPDSADHMRRARLHEASIMNQGIRGNIWRPNSEESSRGRKLMEDPHRPIHRKRRAWDCERQGDT</sequence>
<dbReference type="Gene3D" id="3.80.10.10">
    <property type="entry name" value="Ribonuclease Inhibitor"/>
    <property type="match status" value="1"/>
</dbReference>
<feature type="transmembrane region" description="Helical" evidence="9">
    <location>
        <begin position="3706"/>
        <end position="3725"/>
    </location>
</feature>
<feature type="transmembrane region" description="Helical" evidence="9">
    <location>
        <begin position="3593"/>
        <end position="3616"/>
    </location>
</feature>
<dbReference type="CDD" id="cd00146">
    <property type="entry name" value="PKD"/>
    <property type="match status" value="10"/>
</dbReference>
<comment type="subcellular location">
    <subcellularLocation>
        <location evidence="1">Membrane</location>
        <topology evidence="1">Multi-pass membrane protein</topology>
    </subcellularLocation>
</comment>
<feature type="signal peptide" evidence="10">
    <location>
        <begin position="1"/>
        <end position="30"/>
    </location>
</feature>
<feature type="region of interest" description="Disordered" evidence="8">
    <location>
        <begin position="4273"/>
        <end position="4295"/>
    </location>
</feature>
<gene>
    <name evidence="15" type="primary">LOC108701808</name>
</gene>
<name>A0A8J1LW97_XENLA</name>
<feature type="domain" description="PKD" evidence="11">
    <location>
        <begin position="341"/>
        <end position="401"/>
    </location>
</feature>
<dbReference type="FunFam" id="2.60.40.10:FF:003796">
    <property type="match status" value="1"/>
</dbReference>
<evidence type="ECO:0000259" key="13">
    <source>
        <dbReference type="PROSITE" id="PS51111"/>
    </source>
</evidence>
<feature type="chain" id="PRO_5035262262" evidence="10">
    <location>
        <begin position="31"/>
        <end position="4389"/>
    </location>
</feature>
<dbReference type="GO" id="GO:0005929">
    <property type="term" value="C:cilium"/>
    <property type="evidence" value="ECO:0007669"/>
    <property type="project" value="UniProtKB-ARBA"/>
</dbReference>
<dbReference type="SMART" id="SM00303">
    <property type="entry name" value="GPS"/>
    <property type="match status" value="1"/>
</dbReference>
<feature type="transmembrane region" description="Helical" evidence="9">
    <location>
        <begin position="4112"/>
        <end position="4136"/>
    </location>
</feature>
<dbReference type="SUPFAM" id="SSF49723">
    <property type="entry name" value="Lipase/lipooxygenase domain (PLAT/LH2 domain)"/>
    <property type="match status" value="1"/>
</dbReference>
<evidence type="ECO:0000256" key="10">
    <source>
        <dbReference type="SAM" id="SignalP"/>
    </source>
</evidence>
<feature type="transmembrane region" description="Helical" evidence="9">
    <location>
        <begin position="3279"/>
        <end position="3299"/>
    </location>
</feature>
<keyword evidence="4" id="KW-0677">Repeat</keyword>
<evidence type="ECO:0000256" key="8">
    <source>
        <dbReference type="SAM" id="MobiDB-lite"/>
    </source>
</evidence>
<dbReference type="RefSeq" id="XP_041433010.1">
    <property type="nucleotide sequence ID" value="XM_041577076.1"/>
</dbReference>
<evidence type="ECO:0000256" key="2">
    <source>
        <dbReference type="ARBA" id="ARBA00007200"/>
    </source>
</evidence>
<feature type="compositionally biased region" description="Basic and acidic residues" evidence="8">
    <location>
        <begin position="4380"/>
        <end position="4389"/>
    </location>
</feature>
<feature type="region of interest" description="Disordered" evidence="8">
    <location>
        <begin position="4351"/>
        <end position="4389"/>
    </location>
</feature>
<dbReference type="SMART" id="SM00089">
    <property type="entry name" value="PKD"/>
    <property type="match status" value="14"/>
</dbReference>
<dbReference type="PANTHER" id="PTHR46730">
    <property type="entry name" value="POLYCYSTIN-1"/>
    <property type="match status" value="1"/>
</dbReference>
<feature type="domain" description="PKD" evidence="11">
    <location>
        <begin position="1355"/>
        <end position="1412"/>
    </location>
</feature>
<dbReference type="Proteomes" id="UP000186698">
    <property type="component" value="Chromosome 9_10L"/>
</dbReference>
<feature type="domain" description="PLAT" evidence="12">
    <location>
        <begin position="3117"/>
        <end position="3231"/>
    </location>
</feature>
<evidence type="ECO:0000259" key="11">
    <source>
        <dbReference type="PROSITE" id="PS50093"/>
    </source>
</evidence>
<feature type="region of interest" description="Disordered" evidence="8">
    <location>
        <begin position="4202"/>
        <end position="4228"/>
    </location>
</feature>
<proteinExistence type="inferred from homology"/>
<reference evidence="15" key="1">
    <citation type="submission" date="2025-08" db="UniProtKB">
        <authorList>
            <consortium name="RefSeq"/>
        </authorList>
    </citation>
    <scope>IDENTIFICATION</scope>
    <source>
        <strain evidence="15">J_2021</strain>
        <tissue evidence="15">Erythrocytes</tissue>
    </source>
</reference>
<dbReference type="Pfam" id="PF02010">
    <property type="entry name" value="REJ"/>
    <property type="match status" value="1"/>
</dbReference>
<dbReference type="InterPro" id="IPR002859">
    <property type="entry name" value="PKD/REJ-like"/>
</dbReference>
<dbReference type="InterPro" id="IPR022409">
    <property type="entry name" value="PKD/Chitinase_dom"/>
</dbReference>
<feature type="domain" description="PKD" evidence="11">
    <location>
        <begin position="1778"/>
        <end position="1841"/>
    </location>
</feature>
<dbReference type="Pfam" id="PF08016">
    <property type="entry name" value="PKD_channel"/>
    <property type="match status" value="1"/>
</dbReference>
<dbReference type="InterPro" id="IPR013122">
    <property type="entry name" value="PKD1_2_channel"/>
</dbReference>
<dbReference type="InterPro" id="IPR032675">
    <property type="entry name" value="LRR_dom_sf"/>
</dbReference>
<feature type="transmembrane region" description="Helical" evidence="9">
    <location>
        <begin position="4007"/>
        <end position="4033"/>
    </location>
</feature>
<feature type="domain" description="PKD" evidence="11">
    <location>
        <begin position="1077"/>
        <end position="1150"/>
    </location>
</feature>
<dbReference type="SUPFAM" id="SSF49299">
    <property type="entry name" value="PKD domain"/>
    <property type="match status" value="10"/>
</dbReference>
<feature type="compositionally biased region" description="Polar residues" evidence="8">
    <location>
        <begin position="4202"/>
        <end position="4225"/>
    </location>
</feature>
<evidence type="ECO:0000256" key="1">
    <source>
        <dbReference type="ARBA" id="ARBA00004141"/>
    </source>
</evidence>
<dbReference type="SUPFAM" id="SSF52058">
    <property type="entry name" value="L domain-like"/>
    <property type="match status" value="1"/>
</dbReference>
<feature type="transmembrane region" description="Helical" evidence="9">
    <location>
        <begin position="3928"/>
        <end position="3948"/>
    </location>
</feature>
<accession>A0A8J1LW97</accession>
<comment type="similarity">
    <text evidence="2">Belongs to the polycystin family.</text>
</comment>